<evidence type="ECO:0000256" key="3">
    <source>
        <dbReference type="ARBA" id="ARBA00022806"/>
    </source>
</evidence>
<evidence type="ECO:0000256" key="4">
    <source>
        <dbReference type="ARBA" id="ARBA00022840"/>
    </source>
</evidence>
<dbReference type="GO" id="GO:0000112">
    <property type="term" value="C:nucleotide-excision repair factor 3 complex"/>
    <property type="evidence" value="ECO:0007669"/>
    <property type="project" value="TreeGrafter"/>
</dbReference>
<dbReference type="PANTHER" id="PTHR11274:SF0">
    <property type="entry name" value="GENERAL TRANSCRIPTION AND DNA REPAIR FACTOR IIH HELICASE SUBUNIT XPB"/>
    <property type="match status" value="1"/>
</dbReference>
<dbReference type="Proteomes" id="UP000219799">
    <property type="component" value="Chromosome 10"/>
</dbReference>
<feature type="domain" description="Helicase XPB/Ssl2 N-terminal" evidence="6">
    <location>
        <begin position="73"/>
        <end position="196"/>
    </location>
</feature>
<dbReference type="GO" id="GO:0043138">
    <property type="term" value="F:3'-5' DNA helicase activity"/>
    <property type="evidence" value="ECO:0007669"/>
    <property type="project" value="TreeGrafter"/>
</dbReference>
<dbReference type="PANTHER" id="PTHR11274">
    <property type="entry name" value="RAD25/XP-B DNA REPAIR HELICASE"/>
    <property type="match status" value="1"/>
</dbReference>
<sequence length="253" mass="29388">ISFVFFLFISRDEQDGEVTKKTKSKLKEYYEMRFDKKVINLPFSTDSINVQQRGFHDYSKDMKLKKNHMNKPLWICSDGFIYLEMFNSCSKQASDFLITIAEPICRPELIHEFQLTIFSLYAAISVGITLDELLINLDKFSKNILPNELVHNITKSAESFGKAKLVLRENKYYIEATDKAELDYLLNNNIIKNARIYSNNNSNNNNGSNNNDQKMKNLFNLNNNFLENKQSSENNEANTANNFLSDIVEEKKQ</sequence>
<evidence type="ECO:0000256" key="2">
    <source>
        <dbReference type="ARBA" id="ARBA00022801"/>
    </source>
</evidence>
<feature type="non-terminal residue" evidence="7">
    <location>
        <position position="253"/>
    </location>
</feature>
<evidence type="ECO:0000313" key="7">
    <source>
        <dbReference type="EMBL" id="SBT71909.1"/>
    </source>
</evidence>
<keyword evidence="4" id="KW-0067">ATP-binding</keyword>
<dbReference type="EMBL" id="LT594498">
    <property type="protein sequence ID" value="SBT71909.1"/>
    <property type="molecule type" value="Genomic_DNA"/>
</dbReference>
<name>A0A1C3KE83_PLAMA</name>
<gene>
    <name evidence="7" type="primary">PmlGA01_100039000</name>
    <name evidence="7" type="ORF">PMLGA01_100039000</name>
</gene>
<feature type="non-terminal residue" evidence="7">
    <location>
        <position position="1"/>
    </location>
</feature>
<dbReference type="GO" id="GO:0016787">
    <property type="term" value="F:hydrolase activity"/>
    <property type="evidence" value="ECO:0007669"/>
    <property type="project" value="UniProtKB-KW"/>
</dbReference>
<keyword evidence="3 7" id="KW-0347">Helicase</keyword>
<dbReference type="Pfam" id="PF13625">
    <property type="entry name" value="Helicase_C_3"/>
    <property type="match status" value="1"/>
</dbReference>
<keyword evidence="2" id="KW-0378">Hydrolase</keyword>
<dbReference type="GO" id="GO:0005675">
    <property type="term" value="C:transcription factor TFIIH holo complex"/>
    <property type="evidence" value="ECO:0007669"/>
    <property type="project" value="TreeGrafter"/>
</dbReference>
<dbReference type="InterPro" id="IPR050615">
    <property type="entry name" value="ATP-dep_DNA_Helicase"/>
</dbReference>
<evidence type="ECO:0000256" key="5">
    <source>
        <dbReference type="SAM" id="MobiDB-lite"/>
    </source>
</evidence>
<evidence type="ECO:0000259" key="6">
    <source>
        <dbReference type="Pfam" id="PF13625"/>
    </source>
</evidence>
<feature type="region of interest" description="Disordered" evidence="5">
    <location>
        <begin position="231"/>
        <end position="253"/>
    </location>
</feature>
<dbReference type="AlphaFoldDB" id="A0A1C3KE83"/>
<dbReference type="InterPro" id="IPR032830">
    <property type="entry name" value="XPB/Ssl2_N"/>
</dbReference>
<dbReference type="VEuPathDB" id="PlasmoDB:PmUG01_10048400"/>
<evidence type="ECO:0000256" key="1">
    <source>
        <dbReference type="ARBA" id="ARBA00022741"/>
    </source>
</evidence>
<reference evidence="7 8" key="1">
    <citation type="submission" date="2016-06" db="EMBL/GenBank/DDBJ databases">
        <authorList>
            <consortium name="Pathogen Informatics"/>
        </authorList>
    </citation>
    <scope>NUCLEOTIDE SEQUENCE [LARGE SCALE GENOMIC DNA]</scope>
    <source>
        <strain evidence="7">PmlGA01</strain>
    </source>
</reference>
<keyword evidence="1" id="KW-0547">Nucleotide-binding</keyword>
<dbReference type="GO" id="GO:0005524">
    <property type="term" value="F:ATP binding"/>
    <property type="evidence" value="ECO:0007669"/>
    <property type="project" value="UniProtKB-KW"/>
</dbReference>
<organism evidence="7 8">
    <name type="scientific">Plasmodium malariae</name>
    <dbReference type="NCBI Taxonomy" id="5858"/>
    <lineage>
        <taxon>Eukaryota</taxon>
        <taxon>Sar</taxon>
        <taxon>Alveolata</taxon>
        <taxon>Apicomplexa</taxon>
        <taxon>Aconoidasida</taxon>
        <taxon>Haemosporida</taxon>
        <taxon>Plasmodiidae</taxon>
        <taxon>Plasmodium</taxon>
        <taxon>Plasmodium (Plasmodium)</taxon>
    </lineage>
</organism>
<accession>A0A1C3KE83</accession>
<proteinExistence type="predicted"/>
<evidence type="ECO:0000313" key="8">
    <source>
        <dbReference type="Proteomes" id="UP000219799"/>
    </source>
</evidence>
<dbReference type="GO" id="GO:0097550">
    <property type="term" value="C:transcription preinitiation complex"/>
    <property type="evidence" value="ECO:0007669"/>
    <property type="project" value="TreeGrafter"/>
</dbReference>
<protein>
    <submittedName>
        <fullName evidence="7">Helicase conserved C-terminal domain containing protein, putative</fullName>
    </submittedName>
</protein>
<dbReference type="GO" id="GO:0006367">
    <property type="term" value="P:transcription initiation at RNA polymerase II promoter"/>
    <property type="evidence" value="ECO:0007669"/>
    <property type="project" value="TreeGrafter"/>
</dbReference>
<feature type="compositionally biased region" description="Low complexity" evidence="5">
    <location>
        <begin position="231"/>
        <end position="242"/>
    </location>
</feature>